<keyword evidence="1" id="KW-0472">Membrane</keyword>
<evidence type="ECO:0000256" key="1">
    <source>
        <dbReference type="SAM" id="Phobius"/>
    </source>
</evidence>
<proteinExistence type="predicted"/>
<name>A0ABP6MFQ1_9ACTN</name>
<evidence type="ECO:0000313" key="3">
    <source>
        <dbReference type="Proteomes" id="UP001501637"/>
    </source>
</evidence>
<evidence type="ECO:0000313" key="2">
    <source>
        <dbReference type="EMBL" id="GAA3098178.1"/>
    </source>
</evidence>
<protein>
    <submittedName>
        <fullName evidence="2">Uncharacterized protein</fullName>
    </submittedName>
</protein>
<feature type="transmembrane region" description="Helical" evidence="1">
    <location>
        <begin position="21"/>
        <end position="46"/>
    </location>
</feature>
<dbReference type="EMBL" id="BAAAUG010000032">
    <property type="protein sequence ID" value="GAA3098178.1"/>
    <property type="molecule type" value="Genomic_DNA"/>
</dbReference>
<keyword evidence="1" id="KW-1133">Transmembrane helix</keyword>
<sequence length="200" mass="23054">MGRSDALELERRTRRRSPGRILLVTLIVVAAAILAWRVAVFAMLGWHFGSDFDERRFDKLEQQIDHRQAAFAKADARMRQLAADHPKAEVITWIQARICVRDPGRPEECDPTTPKDKATYEALWGTDVILHQSQDKDRVFFRFYGNDPPIYTLMYAPADTDTESYADTRGFRTTRSLGPGRTLLGPIPDLDRENKQWQYD</sequence>
<organism evidence="2 3">
    <name type="scientific">Streptomyces rectiviolaceus</name>
    <dbReference type="NCBI Taxonomy" id="332591"/>
    <lineage>
        <taxon>Bacteria</taxon>
        <taxon>Bacillati</taxon>
        <taxon>Actinomycetota</taxon>
        <taxon>Actinomycetes</taxon>
        <taxon>Kitasatosporales</taxon>
        <taxon>Streptomycetaceae</taxon>
        <taxon>Streptomyces</taxon>
    </lineage>
</organism>
<reference evidence="3" key="1">
    <citation type="journal article" date="2019" name="Int. J. Syst. Evol. Microbiol.">
        <title>The Global Catalogue of Microorganisms (GCM) 10K type strain sequencing project: providing services to taxonomists for standard genome sequencing and annotation.</title>
        <authorList>
            <consortium name="The Broad Institute Genomics Platform"/>
            <consortium name="The Broad Institute Genome Sequencing Center for Infectious Disease"/>
            <person name="Wu L."/>
            <person name="Ma J."/>
        </authorList>
    </citation>
    <scope>NUCLEOTIDE SEQUENCE [LARGE SCALE GENOMIC DNA]</scope>
    <source>
        <strain evidence="3">JCM 9092</strain>
    </source>
</reference>
<gene>
    <name evidence="2" type="ORF">GCM10010449_22000</name>
</gene>
<dbReference type="Proteomes" id="UP001501637">
    <property type="component" value="Unassembled WGS sequence"/>
</dbReference>
<comment type="caution">
    <text evidence="2">The sequence shown here is derived from an EMBL/GenBank/DDBJ whole genome shotgun (WGS) entry which is preliminary data.</text>
</comment>
<keyword evidence="3" id="KW-1185">Reference proteome</keyword>
<keyword evidence="1" id="KW-0812">Transmembrane</keyword>
<dbReference type="RefSeq" id="WP_344520443.1">
    <property type="nucleotide sequence ID" value="NZ_BAAAUG010000032.1"/>
</dbReference>
<accession>A0ABP6MFQ1</accession>